<dbReference type="Gene3D" id="3.90.190.10">
    <property type="entry name" value="Protein tyrosine phosphatase superfamily"/>
    <property type="match status" value="1"/>
</dbReference>
<dbReference type="InterPro" id="IPR000387">
    <property type="entry name" value="Tyr_Pase_dom"/>
</dbReference>
<comment type="caution">
    <text evidence="2">The sequence shown here is derived from an EMBL/GenBank/DDBJ whole genome shotgun (WGS) entry which is preliminary data.</text>
</comment>
<dbReference type="CDD" id="cd14498">
    <property type="entry name" value="DSP"/>
    <property type="match status" value="1"/>
</dbReference>
<feature type="domain" description="Tyrosine specific protein phosphatases" evidence="1">
    <location>
        <begin position="94"/>
        <end position="166"/>
    </location>
</feature>
<evidence type="ECO:0000313" key="2">
    <source>
        <dbReference type="EMBL" id="OKL45789.1"/>
    </source>
</evidence>
<dbReference type="RefSeq" id="WP_028482049.1">
    <property type="nucleotide sequence ID" value="NZ_LVVZ01000003.1"/>
</dbReference>
<protein>
    <submittedName>
        <fullName evidence="2">Protein phosphatase</fullName>
    </submittedName>
</protein>
<dbReference type="EMBL" id="LVVZ01000003">
    <property type="protein sequence ID" value="OKL45789.1"/>
    <property type="molecule type" value="Genomic_DNA"/>
</dbReference>
<dbReference type="AlphaFoldDB" id="A0A1U7JM38"/>
<name>A0A1U7JM38_9HYPH</name>
<keyword evidence="3" id="KW-1185">Reference proteome</keyword>
<dbReference type="InterPro" id="IPR029021">
    <property type="entry name" value="Prot-tyrosine_phosphatase-like"/>
</dbReference>
<organism evidence="2 3">
    <name type="scientific">Pseudovibrio exalbescens</name>
    <dbReference type="NCBI Taxonomy" id="197461"/>
    <lineage>
        <taxon>Bacteria</taxon>
        <taxon>Pseudomonadati</taxon>
        <taxon>Pseudomonadota</taxon>
        <taxon>Alphaproteobacteria</taxon>
        <taxon>Hyphomicrobiales</taxon>
        <taxon>Stappiaceae</taxon>
        <taxon>Pseudovibrio</taxon>
    </lineage>
</organism>
<sequence>MSDNSLASPLSAEKQEDQTPVAIPVYHLKGYPTLTLFIGNKIAANDPELLQREGITSTMNFAVNVEMLPLTLANGVAVRRTHIGLIDGNGNTAHHLLSGVLALAGIIGQASPGKDHYPPHKQGNVLIHCRGGRSRSVTILALYLHLCQSGDFPTFETALEHVRACRGLDQAYPLRPMIDLAHTALDLLPAREMFCSPEMKV</sequence>
<dbReference type="STRING" id="197461.A3843_01300"/>
<dbReference type="PROSITE" id="PS50056">
    <property type="entry name" value="TYR_PHOSPHATASE_2"/>
    <property type="match status" value="1"/>
</dbReference>
<evidence type="ECO:0000259" key="1">
    <source>
        <dbReference type="PROSITE" id="PS50056"/>
    </source>
</evidence>
<gene>
    <name evidence="2" type="ORF">A3843_01300</name>
</gene>
<accession>A0A1U7JM38</accession>
<dbReference type="SUPFAM" id="SSF52799">
    <property type="entry name" value="(Phosphotyrosine protein) phosphatases II"/>
    <property type="match status" value="1"/>
</dbReference>
<reference evidence="2 3" key="1">
    <citation type="submission" date="2016-03" db="EMBL/GenBank/DDBJ databases">
        <title>Genome sequence of Nesiotobacter sp. nov., a moderately halophilic alphaproteobacterium isolated from the Yellow Sea, China.</title>
        <authorList>
            <person name="Zhang G."/>
            <person name="Zhang R."/>
        </authorList>
    </citation>
    <scope>NUCLEOTIDE SEQUENCE [LARGE SCALE GENOMIC DNA]</scope>
    <source>
        <strain evidence="2 3">WB1-6</strain>
    </source>
</reference>
<evidence type="ECO:0000313" key="3">
    <source>
        <dbReference type="Proteomes" id="UP000185783"/>
    </source>
</evidence>
<proteinExistence type="predicted"/>
<dbReference type="Proteomes" id="UP000185783">
    <property type="component" value="Unassembled WGS sequence"/>
</dbReference>